<evidence type="ECO:0000313" key="1">
    <source>
        <dbReference type="EMBL" id="PLP97907.1"/>
    </source>
</evidence>
<dbReference type="EMBL" id="PJRP01000014">
    <property type="protein sequence ID" value="PLP97907.1"/>
    <property type="molecule type" value="Genomic_DNA"/>
</dbReference>
<comment type="caution">
    <text evidence="1">The sequence shown here is derived from an EMBL/GenBank/DDBJ whole genome shotgun (WGS) entry which is preliminary data.</text>
</comment>
<gene>
    <name evidence="1" type="ORF">CYJ10_24195</name>
</gene>
<evidence type="ECO:0000313" key="2">
    <source>
        <dbReference type="Proteomes" id="UP000234341"/>
    </source>
</evidence>
<reference evidence="1 2" key="1">
    <citation type="submission" date="2017-12" db="EMBL/GenBank/DDBJ databases">
        <title>Genome sequence of the active heterotrophic nitrifier-denitrifier, Cupriavidus pauculus UM1.</title>
        <authorList>
            <person name="Putonti C."/>
            <person name="Castignetti D."/>
        </authorList>
    </citation>
    <scope>NUCLEOTIDE SEQUENCE [LARGE SCALE GENOMIC DNA]</scope>
    <source>
        <strain evidence="1 2">UM1</strain>
    </source>
</reference>
<dbReference type="Proteomes" id="UP000234341">
    <property type="component" value="Unassembled WGS sequence"/>
</dbReference>
<protein>
    <submittedName>
        <fullName evidence="1">Uncharacterized protein</fullName>
    </submittedName>
</protein>
<accession>A0A2N5C6U7</accession>
<name>A0A2N5C6U7_9BURK</name>
<sequence>MLRELRKYALSLDMSSEDLAVVRATRSEIGAALDALNAVLPPEPFWIKHFQWLGLMAAMAAFLLSGSRRIALAYIEWRDAVAQPSQGNT</sequence>
<organism evidence="1 2">
    <name type="scientific">Cupriavidus pauculus</name>
    <dbReference type="NCBI Taxonomy" id="82633"/>
    <lineage>
        <taxon>Bacteria</taxon>
        <taxon>Pseudomonadati</taxon>
        <taxon>Pseudomonadota</taxon>
        <taxon>Betaproteobacteria</taxon>
        <taxon>Burkholderiales</taxon>
        <taxon>Burkholderiaceae</taxon>
        <taxon>Cupriavidus</taxon>
    </lineage>
</organism>
<proteinExistence type="predicted"/>
<dbReference type="AlphaFoldDB" id="A0A2N5C6U7"/>